<feature type="transmembrane region" description="Helical" evidence="2">
    <location>
        <begin position="25"/>
        <end position="46"/>
    </location>
</feature>
<evidence type="ECO:0000259" key="3">
    <source>
        <dbReference type="SMART" id="SM01124"/>
    </source>
</evidence>
<name>A0A813JHZ0_POLGL</name>
<evidence type="ECO:0000313" key="5">
    <source>
        <dbReference type="Proteomes" id="UP000626109"/>
    </source>
</evidence>
<dbReference type="AlphaFoldDB" id="A0A813JHZ0"/>
<dbReference type="GO" id="GO:0008419">
    <property type="term" value="F:RNA lariat debranching enzyme activity"/>
    <property type="evidence" value="ECO:0007669"/>
    <property type="project" value="TreeGrafter"/>
</dbReference>
<sequence length="784" mass="85176">MPDFAGMLCLTELTLGMYRTQAFKIMLLVCASVYCILVGIFLHVLLVAQLNGAYQSVHADMVGHARLNRGRVTLETVPVISRTRCMRWLAALKLDERKDSAGDVGVAGGFQILEPGNANPTNSDELHHFGGSASPAVQWPEEEEAAEDDRDKFERLDKGILRATRKMGGCQRRGTSKGSSSVGQSSSNSGSDSDEGSEEADGRFPTCSFIHSHVRLADFDLDVFLRIPASPPILVLGEPARDVKFPALVPHGDGTFTRFLALDRCKGRREFLQVLDIDPSSPSCMRSLPQVRQGTRWPRPTPGPPLCFDLEWLALQKVNHQNMDFAWKPEKAKIAPPSKDDIAWVKQRLVEKVGGVPRPAPPKRHPSLLPTKLREAGGEGGSFKNFSMLQLRELYETRGLEFPGHLDKASMVKQLEEFDEFFADEGGAEISANPEAYPIPENFAADHSNPAAQRALVCDLLELEDVWQQQEAVRREQTRLDPQFDQTEYDPFSEAPEGEGNKTTDEGAASQDKDESVEVQAVQGDSAEPAAMAEPVDAVEDETSLGDVDLSASAEALAAAVMDLEETGEEMTGGTEEDEVADAEYAEAGEMDEVDVVAEGFLGAVPEESGDFAQEELDGVAEDADAPDGVAAEEVGASEEVFEDQEPPGEQEAEADSGEWDSVAPEEEAETCLRSAATEAHELAALAVENEDLALFEAGEDEGEAETGQTELAVAVSDEELAEGEAEQQFGAPEEIMSEMDALAKALAEADAEEEEEQQALEDDYGVEDVAQEPAAAKRVRRRY</sequence>
<feature type="region of interest" description="Disordered" evidence="1">
    <location>
        <begin position="477"/>
        <end position="541"/>
    </location>
</feature>
<evidence type="ECO:0000313" key="4">
    <source>
        <dbReference type="EMBL" id="CAE8680529.1"/>
    </source>
</evidence>
<dbReference type="Pfam" id="PF05011">
    <property type="entry name" value="DBR1"/>
    <property type="match status" value="1"/>
</dbReference>
<evidence type="ECO:0000256" key="1">
    <source>
        <dbReference type="SAM" id="MobiDB-lite"/>
    </source>
</evidence>
<dbReference type="SMART" id="SM01124">
    <property type="entry name" value="DBR1"/>
    <property type="match status" value="1"/>
</dbReference>
<feature type="region of interest" description="Disordered" evidence="1">
    <location>
        <begin position="121"/>
        <end position="154"/>
    </location>
</feature>
<feature type="region of interest" description="Disordered" evidence="1">
    <location>
        <begin position="618"/>
        <end position="673"/>
    </location>
</feature>
<accession>A0A813JHZ0</accession>
<comment type="caution">
    <text evidence="4">The sequence shown here is derived from an EMBL/GenBank/DDBJ whole genome shotgun (WGS) entry which is preliminary data.</text>
</comment>
<dbReference type="GO" id="GO:0005634">
    <property type="term" value="C:nucleus"/>
    <property type="evidence" value="ECO:0007669"/>
    <property type="project" value="TreeGrafter"/>
</dbReference>
<keyword evidence="2" id="KW-0472">Membrane</keyword>
<feature type="compositionally biased region" description="Acidic residues" evidence="1">
    <location>
        <begin position="750"/>
        <end position="771"/>
    </location>
</feature>
<dbReference type="EMBL" id="CAJNNW010025868">
    <property type="protein sequence ID" value="CAE8680529.1"/>
    <property type="molecule type" value="Genomic_DNA"/>
</dbReference>
<dbReference type="Proteomes" id="UP000626109">
    <property type="component" value="Unassembled WGS sequence"/>
</dbReference>
<keyword evidence="2" id="KW-0812">Transmembrane</keyword>
<protein>
    <recommendedName>
        <fullName evidence="3">Lariat debranching enzyme C-terminal domain-containing protein</fullName>
    </recommendedName>
</protein>
<evidence type="ECO:0000256" key="2">
    <source>
        <dbReference type="SAM" id="Phobius"/>
    </source>
</evidence>
<reference evidence="4" key="1">
    <citation type="submission" date="2021-02" db="EMBL/GenBank/DDBJ databases">
        <authorList>
            <person name="Dougan E. K."/>
            <person name="Rhodes N."/>
            <person name="Thang M."/>
            <person name="Chan C."/>
        </authorList>
    </citation>
    <scope>NUCLEOTIDE SEQUENCE</scope>
</reference>
<dbReference type="GO" id="GO:0000398">
    <property type="term" value="P:mRNA splicing, via spliceosome"/>
    <property type="evidence" value="ECO:0007669"/>
    <property type="project" value="TreeGrafter"/>
</dbReference>
<feature type="region of interest" description="Disordered" evidence="1">
    <location>
        <begin position="748"/>
        <end position="784"/>
    </location>
</feature>
<feature type="compositionally biased region" description="Basic and acidic residues" evidence="1">
    <location>
        <begin position="499"/>
        <end position="516"/>
    </location>
</feature>
<feature type="compositionally biased region" description="Low complexity" evidence="1">
    <location>
        <begin position="176"/>
        <end position="191"/>
    </location>
</feature>
<feature type="region of interest" description="Disordered" evidence="1">
    <location>
        <begin position="354"/>
        <end position="376"/>
    </location>
</feature>
<feature type="domain" description="Lariat debranching enzyme C-terminal" evidence="3">
    <location>
        <begin position="249"/>
        <end position="467"/>
    </location>
</feature>
<organism evidence="4 5">
    <name type="scientific">Polarella glacialis</name>
    <name type="common">Dinoflagellate</name>
    <dbReference type="NCBI Taxonomy" id="89957"/>
    <lineage>
        <taxon>Eukaryota</taxon>
        <taxon>Sar</taxon>
        <taxon>Alveolata</taxon>
        <taxon>Dinophyceae</taxon>
        <taxon>Suessiales</taxon>
        <taxon>Suessiaceae</taxon>
        <taxon>Polarella</taxon>
    </lineage>
</organism>
<feature type="compositionally biased region" description="Acidic residues" evidence="1">
    <location>
        <begin position="636"/>
        <end position="670"/>
    </location>
</feature>
<proteinExistence type="predicted"/>
<dbReference type="InterPro" id="IPR007708">
    <property type="entry name" value="DBR1_C"/>
</dbReference>
<keyword evidence="2" id="KW-1133">Transmembrane helix</keyword>
<gene>
    <name evidence="4" type="ORF">PGLA2088_LOCUS21949</name>
</gene>
<dbReference type="PANTHER" id="PTHR12849:SF0">
    <property type="entry name" value="LARIAT DEBRANCHING ENZYME"/>
    <property type="match status" value="1"/>
</dbReference>
<feature type="region of interest" description="Disordered" evidence="1">
    <location>
        <begin position="167"/>
        <end position="202"/>
    </location>
</feature>
<dbReference type="PANTHER" id="PTHR12849">
    <property type="entry name" value="RNA LARIAT DEBRANCHING ENZYME"/>
    <property type="match status" value="1"/>
</dbReference>